<feature type="transmembrane region" description="Helical" evidence="8">
    <location>
        <begin position="20"/>
        <end position="38"/>
    </location>
</feature>
<evidence type="ECO:0000313" key="9">
    <source>
        <dbReference type="EMBL" id="PXF63947.1"/>
    </source>
</evidence>
<dbReference type="GO" id="GO:0005886">
    <property type="term" value="C:plasma membrane"/>
    <property type="evidence" value="ECO:0007669"/>
    <property type="project" value="UniProtKB-SubCell"/>
</dbReference>
<organism evidence="9 10">
    <name type="scientific">Kangiella spongicola</name>
    <dbReference type="NCBI Taxonomy" id="796379"/>
    <lineage>
        <taxon>Bacteria</taxon>
        <taxon>Pseudomonadati</taxon>
        <taxon>Pseudomonadota</taxon>
        <taxon>Gammaproteobacteria</taxon>
        <taxon>Kangiellales</taxon>
        <taxon>Kangiellaceae</taxon>
        <taxon>Kangiella</taxon>
    </lineage>
</organism>
<dbReference type="PANTHER" id="PTHR30558:SF13">
    <property type="entry name" value="BIOPOLYMER TRANSPORT PROTEIN EXBD2"/>
    <property type="match status" value="1"/>
</dbReference>
<keyword evidence="4 7" id="KW-0812">Transmembrane</keyword>
<evidence type="ECO:0000256" key="1">
    <source>
        <dbReference type="ARBA" id="ARBA00004162"/>
    </source>
</evidence>
<dbReference type="GO" id="GO:0022857">
    <property type="term" value="F:transmembrane transporter activity"/>
    <property type="evidence" value="ECO:0007669"/>
    <property type="project" value="InterPro"/>
</dbReference>
<keyword evidence="3" id="KW-1003">Cell membrane</keyword>
<keyword evidence="7" id="KW-0813">Transport</keyword>
<keyword evidence="6 8" id="KW-0472">Membrane</keyword>
<comment type="subcellular location">
    <subcellularLocation>
        <location evidence="1">Cell membrane</location>
        <topology evidence="1">Single-pass membrane protein</topology>
    </subcellularLocation>
    <subcellularLocation>
        <location evidence="7">Cell membrane</location>
        <topology evidence="7">Single-pass type II membrane protein</topology>
    </subcellularLocation>
</comment>
<keyword evidence="10" id="KW-1185">Reference proteome</keyword>
<comment type="caution">
    <text evidence="9">The sequence shown here is derived from an EMBL/GenBank/DDBJ whole genome shotgun (WGS) entry which is preliminary data.</text>
</comment>
<evidence type="ECO:0000256" key="8">
    <source>
        <dbReference type="SAM" id="Phobius"/>
    </source>
</evidence>
<evidence type="ECO:0000256" key="6">
    <source>
        <dbReference type="ARBA" id="ARBA00023136"/>
    </source>
</evidence>
<protein>
    <submittedName>
        <fullName evidence="9">Biopolymer transporter ExbD</fullName>
    </submittedName>
</protein>
<keyword evidence="5 8" id="KW-1133">Transmembrane helix</keyword>
<dbReference type="GO" id="GO:0015031">
    <property type="term" value="P:protein transport"/>
    <property type="evidence" value="ECO:0007669"/>
    <property type="project" value="UniProtKB-KW"/>
</dbReference>
<dbReference type="PANTHER" id="PTHR30558">
    <property type="entry name" value="EXBD MEMBRANE COMPONENT OF PMF-DRIVEN MACROMOLECULE IMPORT SYSTEM"/>
    <property type="match status" value="1"/>
</dbReference>
<keyword evidence="7" id="KW-0653">Protein transport</keyword>
<dbReference type="OrthoDB" id="6197642at2"/>
<gene>
    <name evidence="9" type="ORF">DL796_02050</name>
</gene>
<comment type="similarity">
    <text evidence="2 7">Belongs to the ExbD/TolR family.</text>
</comment>
<evidence type="ECO:0000313" key="10">
    <source>
        <dbReference type="Proteomes" id="UP000247689"/>
    </source>
</evidence>
<evidence type="ECO:0000256" key="3">
    <source>
        <dbReference type="ARBA" id="ARBA00022475"/>
    </source>
</evidence>
<accession>A0A318DAK1</accession>
<reference evidence="9 10" key="1">
    <citation type="submission" date="2018-05" db="EMBL/GenBank/DDBJ databases">
        <title>Kangiella spongicola genome sequence.</title>
        <authorList>
            <person name="Maclea K.S."/>
            <person name="Goen A.E."/>
            <person name="Kelley C."/>
            <person name="Underriner A."/>
            <person name="Silverwood T."/>
            <person name="Trachtenberg A.M."/>
        </authorList>
    </citation>
    <scope>NUCLEOTIDE SEQUENCE [LARGE SCALE GENOMIC DNA]</scope>
    <source>
        <strain evidence="9 10">ATCC BAA-2076</strain>
    </source>
</reference>
<evidence type="ECO:0000256" key="4">
    <source>
        <dbReference type="ARBA" id="ARBA00022692"/>
    </source>
</evidence>
<dbReference type="Gene3D" id="3.30.420.270">
    <property type="match status" value="1"/>
</dbReference>
<evidence type="ECO:0000256" key="5">
    <source>
        <dbReference type="ARBA" id="ARBA00022989"/>
    </source>
</evidence>
<evidence type="ECO:0000256" key="2">
    <source>
        <dbReference type="ARBA" id="ARBA00005811"/>
    </source>
</evidence>
<dbReference type="AlphaFoldDB" id="A0A318DAK1"/>
<evidence type="ECO:0000256" key="7">
    <source>
        <dbReference type="RuleBase" id="RU003879"/>
    </source>
</evidence>
<name>A0A318DAK1_9GAMM</name>
<sequence>MLRKKTKNTSHNVQADMTPMLDIVFILLLFFIVTTSFVQTQSVDITRPSTVCEQDCNKDTSPLIVSIDEHNQVFFNNRNIDIEAIQANLESRLVNNIEAPVIVKIHGDAHNLSLVSAVDQANKAGVANVSVARWP</sequence>
<proteinExistence type="inferred from homology"/>
<dbReference type="Proteomes" id="UP000247689">
    <property type="component" value="Unassembled WGS sequence"/>
</dbReference>
<dbReference type="Pfam" id="PF02472">
    <property type="entry name" value="ExbD"/>
    <property type="match status" value="1"/>
</dbReference>
<dbReference type="EMBL" id="QICH01000001">
    <property type="protein sequence ID" value="PXF63947.1"/>
    <property type="molecule type" value="Genomic_DNA"/>
</dbReference>
<dbReference type="InterPro" id="IPR003400">
    <property type="entry name" value="ExbD"/>
</dbReference>
<dbReference type="RefSeq" id="WP_110199484.1">
    <property type="nucleotide sequence ID" value="NZ_QICH01000001.1"/>
</dbReference>